<name>A0A183IPF3_9BILA</name>
<reference evidence="3" key="1">
    <citation type="submission" date="2016-06" db="UniProtKB">
        <authorList>
            <consortium name="WormBaseParasite"/>
        </authorList>
    </citation>
    <scope>IDENTIFICATION</scope>
</reference>
<dbReference type="Pfam" id="PF07801">
    <property type="entry name" value="DUF1647"/>
    <property type="match status" value="1"/>
</dbReference>
<reference evidence="1 2" key="2">
    <citation type="submission" date="2018-11" db="EMBL/GenBank/DDBJ databases">
        <authorList>
            <consortium name="Pathogen Informatics"/>
        </authorList>
    </citation>
    <scope>NUCLEOTIDE SEQUENCE [LARGE SCALE GENOMIC DNA]</scope>
</reference>
<sequence>MGSATAVEPECQCKDNATGATYNFCYHLPVDPSVRGKRFDCRYLPQLKRLRLIGNLNNDYVWIEAGGIPEPTFITAASDNHFLEVQRLIVDFQRVLPNKSVVFYDIGLSEDNAAEMKSFCNVKYKKFHFSNYPVYVRKLKEYRWKILLIAVSSNIRFHESEPKCHALSLEHLKHLAEGRPPVWRNIKYLKDDHLDKVEEEAVLCALENKCLVPDGSKLFCKFNDGTYDKRVACHRYDQSLMSLLLTNRHAYNVKLWTSGVEDCFNITPGAITRTSPKICH</sequence>
<proteinExistence type="predicted"/>
<dbReference type="PANTHER" id="PTHR31389:SF4">
    <property type="entry name" value="LD39211P"/>
    <property type="match status" value="1"/>
</dbReference>
<protein>
    <submittedName>
        <fullName evidence="3">Methyltranfer_dom domain-containing protein</fullName>
    </submittedName>
</protein>
<dbReference type="PANTHER" id="PTHR31389">
    <property type="entry name" value="LD39211P"/>
    <property type="match status" value="1"/>
</dbReference>
<dbReference type="InterPro" id="IPR012444">
    <property type="entry name" value="DUF1647"/>
</dbReference>
<dbReference type="Proteomes" id="UP000270296">
    <property type="component" value="Unassembled WGS sequence"/>
</dbReference>
<dbReference type="OrthoDB" id="10053392at2759"/>
<evidence type="ECO:0000313" key="1">
    <source>
        <dbReference type="EMBL" id="VDP07414.1"/>
    </source>
</evidence>
<evidence type="ECO:0000313" key="2">
    <source>
        <dbReference type="Proteomes" id="UP000270296"/>
    </source>
</evidence>
<dbReference type="WBParaSite" id="SBAD_0000572201-mRNA-1">
    <property type="protein sequence ID" value="SBAD_0000572201-mRNA-1"/>
    <property type="gene ID" value="SBAD_0000572201"/>
</dbReference>
<organism evidence="3">
    <name type="scientific">Soboliphyme baturini</name>
    <dbReference type="NCBI Taxonomy" id="241478"/>
    <lineage>
        <taxon>Eukaryota</taxon>
        <taxon>Metazoa</taxon>
        <taxon>Ecdysozoa</taxon>
        <taxon>Nematoda</taxon>
        <taxon>Enoplea</taxon>
        <taxon>Dorylaimia</taxon>
        <taxon>Dioctophymatida</taxon>
        <taxon>Dioctophymatoidea</taxon>
        <taxon>Soboliphymatidae</taxon>
        <taxon>Soboliphyme</taxon>
    </lineage>
</organism>
<evidence type="ECO:0000313" key="3">
    <source>
        <dbReference type="WBParaSite" id="SBAD_0000572201-mRNA-1"/>
    </source>
</evidence>
<dbReference type="AlphaFoldDB" id="A0A183IPF3"/>
<dbReference type="EMBL" id="UZAM01009035">
    <property type="protein sequence ID" value="VDP07414.1"/>
    <property type="molecule type" value="Genomic_DNA"/>
</dbReference>
<gene>
    <name evidence="1" type="ORF">SBAD_LOCUS5500</name>
</gene>
<keyword evidence="2" id="KW-1185">Reference proteome</keyword>
<accession>A0A183IPF3</accession>